<gene>
    <name evidence="1" type="ORF">TALK_21660</name>
</gene>
<reference evidence="1 2" key="1">
    <citation type="submission" date="2014-03" db="EMBL/GenBank/DDBJ databases">
        <title>The draft genome sequence of Thalassospira alkalitolerans JCM 18968.</title>
        <authorList>
            <person name="Lai Q."/>
            <person name="Shao Z."/>
        </authorList>
    </citation>
    <scope>NUCLEOTIDE SEQUENCE [LARGE SCALE GENOMIC DNA]</scope>
    <source>
        <strain evidence="1 2">JCM 18968</strain>
    </source>
</reference>
<keyword evidence="2" id="KW-1185">Reference proteome</keyword>
<dbReference type="Gene3D" id="3.40.50.1820">
    <property type="entry name" value="alpha/beta hydrolase"/>
    <property type="match status" value="1"/>
</dbReference>
<evidence type="ECO:0000313" key="1">
    <source>
        <dbReference type="EMBL" id="OSQ42358.1"/>
    </source>
</evidence>
<dbReference type="InterPro" id="IPR029058">
    <property type="entry name" value="AB_hydrolase_fold"/>
</dbReference>
<dbReference type="EMBL" id="JFKB01000037">
    <property type="protein sequence ID" value="OSQ42358.1"/>
    <property type="molecule type" value="Genomic_DNA"/>
</dbReference>
<organism evidence="1 2">
    <name type="scientific">Thalassospira alkalitolerans</name>
    <dbReference type="NCBI Taxonomy" id="1293890"/>
    <lineage>
        <taxon>Bacteria</taxon>
        <taxon>Pseudomonadati</taxon>
        <taxon>Pseudomonadota</taxon>
        <taxon>Alphaproteobacteria</taxon>
        <taxon>Rhodospirillales</taxon>
        <taxon>Thalassospiraceae</taxon>
        <taxon>Thalassospira</taxon>
    </lineage>
</organism>
<proteinExistence type="predicted"/>
<dbReference type="AlphaFoldDB" id="A0A1Y2L6H4"/>
<dbReference type="SUPFAM" id="SSF53474">
    <property type="entry name" value="alpha/beta-Hydrolases"/>
    <property type="match status" value="1"/>
</dbReference>
<protein>
    <submittedName>
        <fullName evidence="1">Uncharacterized protein</fullName>
    </submittedName>
</protein>
<evidence type="ECO:0000313" key="2">
    <source>
        <dbReference type="Proteomes" id="UP000193396"/>
    </source>
</evidence>
<dbReference type="STRING" id="1293890.TALK_21660"/>
<dbReference type="Proteomes" id="UP000193396">
    <property type="component" value="Unassembled WGS sequence"/>
</dbReference>
<name>A0A1Y2L6H4_9PROT</name>
<accession>A0A1Y2L6H4</accession>
<sequence length="274" mass="29658">MVVALSLSACSSVKIRREDAFALIKDANWQSGVLNAGNFDLLGAWPISPPSGANGSADLTIYIEGDGLAFSRPNRPSQNPTPTDAIALKMAIAHQGAGAVAYLGRPCQYVLDAHLRNCDQSYWTNRRYAPEVISSASYAIDQLKERSRAKNITLVGYSGGGSLAVLLAAKRTDVTEIITVAANLDLGYWVARDHFAPLTGSLDPADFATDVAQIPQIHLTGEKDTVIGTDVVQAFLAKMPPGHHAHLIEYRGFSHNCCWAEQWRSIELSLKNRP</sequence>
<comment type="caution">
    <text evidence="1">The sequence shown here is derived from an EMBL/GenBank/DDBJ whole genome shotgun (WGS) entry which is preliminary data.</text>
</comment>